<name>A0ABP0JR22_9DINO</name>
<comment type="caution">
    <text evidence="1">The sequence shown here is derived from an EMBL/GenBank/DDBJ whole genome shotgun (WGS) entry which is preliminary data.</text>
</comment>
<evidence type="ECO:0008006" key="3">
    <source>
        <dbReference type="Google" id="ProtNLM"/>
    </source>
</evidence>
<protein>
    <recommendedName>
        <fullName evidence="3">Ubiquitin-like domain-containing protein</fullName>
    </recommendedName>
</protein>
<dbReference type="Proteomes" id="UP001642484">
    <property type="component" value="Unassembled WGS sequence"/>
</dbReference>
<accession>A0ABP0JR22</accession>
<reference evidence="1 2" key="1">
    <citation type="submission" date="2024-02" db="EMBL/GenBank/DDBJ databases">
        <authorList>
            <person name="Chen Y."/>
            <person name="Shah S."/>
            <person name="Dougan E. K."/>
            <person name="Thang M."/>
            <person name="Chan C."/>
        </authorList>
    </citation>
    <scope>NUCLEOTIDE SEQUENCE [LARGE SCALE GENOMIC DNA]</scope>
</reference>
<dbReference type="SUPFAM" id="SSF54236">
    <property type="entry name" value="Ubiquitin-like"/>
    <property type="match status" value="1"/>
</dbReference>
<dbReference type="EMBL" id="CAXAMN010006224">
    <property type="protein sequence ID" value="CAK9016915.1"/>
    <property type="molecule type" value="Genomic_DNA"/>
</dbReference>
<evidence type="ECO:0000313" key="1">
    <source>
        <dbReference type="EMBL" id="CAK9016915.1"/>
    </source>
</evidence>
<organism evidence="1 2">
    <name type="scientific">Durusdinium trenchii</name>
    <dbReference type="NCBI Taxonomy" id="1381693"/>
    <lineage>
        <taxon>Eukaryota</taxon>
        <taxon>Sar</taxon>
        <taxon>Alveolata</taxon>
        <taxon>Dinophyceae</taxon>
        <taxon>Suessiales</taxon>
        <taxon>Symbiodiniaceae</taxon>
        <taxon>Durusdinium</taxon>
    </lineage>
</organism>
<proteinExistence type="predicted"/>
<dbReference type="CDD" id="cd17039">
    <property type="entry name" value="Ubl_ubiquitin_like"/>
    <property type="match status" value="1"/>
</dbReference>
<dbReference type="InterPro" id="IPR029071">
    <property type="entry name" value="Ubiquitin-like_domsf"/>
</dbReference>
<keyword evidence="2" id="KW-1185">Reference proteome</keyword>
<gene>
    <name evidence="1" type="ORF">CCMP2556_LOCUS12675</name>
</gene>
<sequence>MDIECVRLGGGSACRFQIEVNATVLDLLHRVSAEVGEPVECIQLCFGATVLDDAQSTAHMSDYALPESDSDTGSTVRVLHLMLRPPRHCQWPATDAWTGCGGDPHGHARCSGNGNCSPECTSCGAHTHWRCCGSSDPKSEFCLPGTSSKQASYNNTVCAQKYDPKVEGPRYVEAGKEAPA</sequence>
<evidence type="ECO:0000313" key="2">
    <source>
        <dbReference type="Proteomes" id="UP001642484"/>
    </source>
</evidence>